<dbReference type="InterPro" id="IPR051681">
    <property type="entry name" value="Ser/Thr_Kinases-Pseudokinases"/>
</dbReference>
<name>A0A498HQN7_MALDO</name>
<evidence type="ECO:0000256" key="10">
    <source>
        <dbReference type="PROSITE-ProRule" id="PRU10141"/>
    </source>
</evidence>
<evidence type="ECO:0000256" key="7">
    <source>
        <dbReference type="ARBA" id="ARBA00022840"/>
    </source>
</evidence>
<dbReference type="InterPro" id="IPR008271">
    <property type="entry name" value="Ser/Thr_kinase_AS"/>
</dbReference>
<dbReference type="AlphaFoldDB" id="A0A498HQN7"/>
<feature type="region of interest" description="Disordered" evidence="11">
    <location>
        <begin position="114"/>
        <end position="142"/>
    </location>
</feature>
<protein>
    <recommendedName>
        <fullName evidence="2">non-specific serine/threonine protein kinase</fullName>
        <ecNumber evidence="2">2.7.11.1</ecNumber>
    </recommendedName>
</protein>
<dbReference type="PANTHER" id="PTHR44329">
    <property type="entry name" value="SERINE/THREONINE-PROTEIN KINASE TNNI3K-RELATED"/>
    <property type="match status" value="1"/>
</dbReference>
<dbReference type="EMBL" id="RDQH01000341">
    <property type="protein sequence ID" value="RXH73858.1"/>
    <property type="molecule type" value="Genomic_DNA"/>
</dbReference>
<evidence type="ECO:0000259" key="12">
    <source>
        <dbReference type="PROSITE" id="PS50011"/>
    </source>
</evidence>
<sequence length="999" mass="111314">MPHKTTYFFPRQFPDLRFDSSSKQLLQEDHHDHEKGSKDSDTATTSTTTTTTTATRDRDDHQQKVPKTATSNLYKSSATTTSLSSDFQYFTGHVLERKPPQLATFCDWFRHDKKGTSTRPKPSSTTGHVRGPRRLSSSSSSSCHLVDEDSELLLPCLPRHYHVDHYHDHHVSEAGPPQMAPESTTMAMLKDRSVDRSFDRQVSLPRVSSGSSYAGSLFSGTTTLDGNFSGDVKDSSVTTRHLEVEEEEEVGEESAKVSLSQRSKESYYLQLLLAKRLSSQATLGAETLLLHETRTELEVTDAETVSYRLWVSGCLSYNDKISDGFYNILGMNPYLWVLCNDVEEGKRIPSLMSLKEVKPGETSMEVLLVDKNGDSRLKELQDKAHQLSCSSENTLILVEKLGKLVAVYMGGNYPAEQGDLHTRWKVVSKRLRDFHKCIVLPIGILSMGLCRHRAILFKKLADHIGLPCRIARGCKYCVADHRSSCLVKIEDDRKLLREYVVDLVGEPGNLHGPDSSINGGTLSSIPSPFQNSHLKESQQPYKDSGLFCQFTNSKHSYAPPEDPFYAGSSILKDQSLTVGGKGGHVIKETNLLPGDQTRLGWESSLMPLGLKGNTPHCLEGDSSEALDITATGAVASLEECARLREENAVIQQAYRKDIVVSRSQFISNSVDQRKVTLYNQSDLEGVHSELVKQGRISAVTIPRYVNLEPSLAMDWLEIAWDELNIKERVGAGSFGTVHRAEWNGSDVAVKVLTVQDFHDDQLKEFLREVAIMKRVRHPNVVLFMGAVTKRPHLSIVTEYLPRGSLYRLIHRPASGELLDQRRRLRLALDVAKGINYLHCLNPPIVHWDLKSPNLLVDKNWTAKVCDFGLSRFKANTFISSKSVAGTPEWMAPEFLRGEPSNEKSDVYSFGVILWELVTMEQPWNGLSPAQVVGAVAFQNRRLAIPVNTPPMLASLMESCWADDPAQRPSFGSIVESLKRLLKSPLQSVPVAGTSPSART</sequence>
<evidence type="ECO:0000256" key="3">
    <source>
        <dbReference type="ARBA" id="ARBA00022527"/>
    </source>
</evidence>
<feature type="region of interest" description="Disordered" evidence="11">
    <location>
        <begin position="237"/>
        <end position="257"/>
    </location>
</feature>
<comment type="catalytic activity">
    <reaction evidence="8">
        <text>L-threonyl-[protein] + ATP = O-phospho-L-threonyl-[protein] + ADP + H(+)</text>
        <dbReference type="Rhea" id="RHEA:46608"/>
        <dbReference type="Rhea" id="RHEA-COMP:11060"/>
        <dbReference type="Rhea" id="RHEA-COMP:11605"/>
        <dbReference type="ChEBI" id="CHEBI:15378"/>
        <dbReference type="ChEBI" id="CHEBI:30013"/>
        <dbReference type="ChEBI" id="CHEBI:30616"/>
        <dbReference type="ChEBI" id="CHEBI:61977"/>
        <dbReference type="ChEBI" id="CHEBI:456216"/>
        <dbReference type="EC" id="2.7.11.1"/>
    </reaction>
</comment>
<dbReference type="Pfam" id="PF14381">
    <property type="entry name" value="EDR1_CTR1_ARMC3_pept"/>
    <property type="match status" value="1"/>
</dbReference>
<dbReference type="FunFam" id="1.10.510.10:FF:000193">
    <property type="entry name" value="Serine/threonine-protein kinase CTR1"/>
    <property type="match status" value="1"/>
</dbReference>
<dbReference type="InterPro" id="IPR011009">
    <property type="entry name" value="Kinase-like_dom_sf"/>
</dbReference>
<dbReference type="GO" id="GO:0004674">
    <property type="term" value="F:protein serine/threonine kinase activity"/>
    <property type="evidence" value="ECO:0007669"/>
    <property type="project" value="UniProtKB-KW"/>
</dbReference>
<evidence type="ECO:0000313" key="13">
    <source>
        <dbReference type="EMBL" id="RXH73858.1"/>
    </source>
</evidence>
<dbReference type="SUPFAM" id="SSF56112">
    <property type="entry name" value="Protein kinase-like (PK-like)"/>
    <property type="match status" value="1"/>
</dbReference>
<feature type="binding site" evidence="10">
    <location>
        <position position="750"/>
    </location>
    <ligand>
        <name>ATP</name>
        <dbReference type="ChEBI" id="CHEBI:30616"/>
    </ligand>
</feature>
<dbReference type="InterPro" id="IPR017441">
    <property type="entry name" value="Protein_kinase_ATP_BS"/>
</dbReference>
<dbReference type="GO" id="GO:0006950">
    <property type="term" value="P:response to stress"/>
    <property type="evidence" value="ECO:0007669"/>
    <property type="project" value="UniProtKB-ARBA"/>
</dbReference>
<proteinExistence type="inferred from homology"/>
<comment type="similarity">
    <text evidence="1">Belongs to the protein kinase superfamily. TKL Ser/Thr protein kinase family. RAF subfamily.</text>
</comment>
<dbReference type="CDD" id="cd13999">
    <property type="entry name" value="STKc_MAP3K-like"/>
    <property type="match status" value="1"/>
</dbReference>
<dbReference type="PROSITE" id="PS50011">
    <property type="entry name" value="PROTEIN_KINASE_DOM"/>
    <property type="match status" value="1"/>
</dbReference>
<dbReference type="PROSITE" id="PS00107">
    <property type="entry name" value="PROTEIN_KINASE_ATP"/>
    <property type="match status" value="1"/>
</dbReference>
<evidence type="ECO:0000256" key="4">
    <source>
        <dbReference type="ARBA" id="ARBA00022679"/>
    </source>
</evidence>
<evidence type="ECO:0000256" key="6">
    <source>
        <dbReference type="ARBA" id="ARBA00022777"/>
    </source>
</evidence>
<keyword evidence="4" id="KW-0808">Transferase</keyword>
<dbReference type="EC" id="2.7.11.1" evidence="2"/>
<keyword evidence="6" id="KW-0418">Kinase</keyword>
<dbReference type="STRING" id="3750.A0A498HQN7"/>
<keyword evidence="14" id="KW-1185">Reference proteome</keyword>
<feature type="domain" description="Protein kinase" evidence="12">
    <location>
        <begin position="723"/>
        <end position="981"/>
    </location>
</feature>
<dbReference type="FunFam" id="3.30.200.20:FF:000060">
    <property type="entry name" value="Serine/threonine-protein kinase isoform 1"/>
    <property type="match status" value="1"/>
</dbReference>
<dbReference type="GO" id="GO:0005524">
    <property type="term" value="F:ATP binding"/>
    <property type="evidence" value="ECO:0007669"/>
    <property type="project" value="UniProtKB-UniRule"/>
</dbReference>
<feature type="compositionally biased region" description="Low complexity" evidence="11">
    <location>
        <begin position="42"/>
        <end position="54"/>
    </location>
</feature>
<dbReference type="PRINTS" id="PR00109">
    <property type="entry name" value="TYRKINASE"/>
</dbReference>
<dbReference type="InterPro" id="IPR001245">
    <property type="entry name" value="Ser-Thr/Tyr_kinase_cat_dom"/>
</dbReference>
<reference evidence="13 14" key="1">
    <citation type="submission" date="2018-10" db="EMBL/GenBank/DDBJ databases">
        <title>A high-quality apple genome assembly.</title>
        <authorList>
            <person name="Hu J."/>
        </authorList>
    </citation>
    <scope>NUCLEOTIDE SEQUENCE [LARGE SCALE GENOMIC DNA]</scope>
    <source>
        <strain evidence="14">cv. HFTH1</strain>
        <tissue evidence="13">Young leaf</tissue>
    </source>
</reference>
<evidence type="ECO:0000256" key="1">
    <source>
        <dbReference type="ARBA" id="ARBA00010507"/>
    </source>
</evidence>
<comment type="caution">
    <text evidence="13">The sequence shown here is derived from an EMBL/GenBank/DDBJ whole genome shotgun (WGS) entry which is preliminary data.</text>
</comment>
<dbReference type="Gene3D" id="1.10.510.10">
    <property type="entry name" value="Transferase(Phosphotransferase) domain 1"/>
    <property type="match status" value="1"/>
</dbReference>
<evidence type="ECO:0000256" key="5">
    <source>
        <dbReference type="ARBA" id="ARBA00022741"/>
    </source>
</evidence>
<dbReference type="Pfam" id="PF07714">
    <property type="entry name" value="PK_Tyr_Ser-Thr"/>
    <property type="match status" value="1"/>
</dbReference>
<keyword evidence="5 10" id="KW-0547">Nucleotide-binding</keyword>
<evidence type="ECO:0000313" key="14">
    <source>
        <dbReference type="Proteomes" id="UP000290289"/>
    </source>
</evidence>
<dbReference type="InterPro" id="IPR000719">
    <property type="entry name" value="Prot_kinase_dom"/>
</dbReference>
<evidence type="ECO:0000256" key="8">
    <source>
        <dbReference type="ARBA" id="ARBA00047899"/>
    </source>
</evidence>
<dbReference type="InterPro" id="IPR055164">
    <property type="entry name" value="EDR1/CTR1/ARMC3-like_pept-like"/>
</dbReference>
<feature type="compositionally biased region" description="Polar residues" evidence="11">
    <location>
        <begin position="117"/>
        <end position="127"/>
    </location>
</feature>
<evidence type="ECO:0000256" key="11">
    <source>
        <dbReference type="SAM" id="MobiDB-lite"/>
    </source>
</evidence>
<dbReference type="Gene3D" id="3.30.200.20">
    <property type="entry name" value="Phosphorylase Kinase, domain 1"/>
    <property type="match status" value="1"/>
</dbReference>
<keyword evidence="7 10" id="KW-0067">ATP-binding</keyword>
<organism evidence="13 14">
    <name type="scientific">Malus domestica</name>
    <name type="common">Apple</name>
    <name type="synonym">Pyrus malus</name>
    <dbReference type="NCBI Taxonomy" id="3750"/>
    <lineage>
        <taxon>Eukaryota</taxon>
        <taxon>Viridiplantae</taxon>
        <taxon>Streptophyta</taxon>
        <taxon>Embryophyta</taxon>
        <taxon>Tracheophyta</taxon>
        <taxon>Spermatophyta</taxon>
        <taxon>Magnoliopsida</taxon>
        <taxon>eudicotyledons</taxon>
        <taxon>Gunneridae</taxon>
        <taxon>Pentapetalae</taxon>
        <taxon>rosids</taxon>
        <taxon>fabids</taxon>
        <taxon>Rosales</taxon>
        <taxon>Rosaceae</taxon>
        <taxon>Amygdaloideae</taxon>
        <taxon>Maleae</taxon>
        <taxon>Malus</taxon>
    </lineage>
</organism>
<gene>
    <name evidence="13" type="ORF">DVH24_016680</name>
</gene>
<dbReference type="GO" id="GO:0010182">
    <property type="term" value="P:sugar mediated signaling pathway"/>
    <property type="evidence" value="ECO:0007669"/>
    <property type="project" value="UniProtKB-ARBA"/>
</dbReference>
<accession>A0A498HQN7</accession>
<dbReference type="Proteomes" id="UP000290289">
    <property type="component" value="Chromosome 15"/>
</dbReference>
<keyword evidence="3" id="KW-0723">Serine/threonine-protein kinase</keyword>
<evidence type="ECO:0000256" key="2">
    <source>
        <dbReference type="ARBA" id="ARBA00012513"/>
    </source>
</evidence>
<feature type="region of interest" description="Disordered" evidence="11">
    <location>
        <begin position="19"/>
        <end position="77"/>
    </location>
</feature>
<feature type="compositionally biased region" description="Basic and acidic residues" evidence="11">
    <location>
        <begin position="19"/>
        <end position="41"/>
    </location>
</feature>
<comment type="catalytic activity">
    <reaction evidence="9">
        <text>L-seryl-[protein] + ATP = O-phospho-L-seryl-[protein] + ADP + H(+)</text>
        <dbReference type="Rhea" id="RHEA:17989"/>
        <dbReference type="Rhea" id="RHEA-COMP:9863"/>
        <dbReference type="Rhea" id="RHEA-COMP:11604"/>
        <dbReference type="ChEBI" id="CHEBI:15378"/>
        <dbReference type="ChEBI" id="CHEBI:29999"/>
        <dbReference type="ChEBI" id="CHEBI:30616"/>
        <dbReference type="ChEBI" id="CHEBI:83421"/>
        <dbReference type="ChEBI" id="CHEBI:456216"/>
        <dbReference type="EC" id="2.7.11.1"/>
    </reaction>
</comment>
<feature type="compositionally biased region" description="Polar residues" evidence="11">
    <location>
        <begin position="68"/>
        <end position="77"/>
    </location>
</feature>
<dbReference type="PROSITE" id="PS00108">
    <property type="entry name" value="PROTEIN_KINASE_ST"/>
    <property type="match status" value="1"/>
</dbReference>
<dbReference type="SMART" id="SM00220">
    <property type="entry name" value="S_TKc"/>
    <property type="match status" value="1"/>
</dbReference>
<dbReference type="PANTHER" id="PTHR44329:SF231">
    <property type="entry name" value="PROTEIN KINASE SUPERFAMILY PROTEIN"/>
    <property type="match status" value="1"/>
</dbReference>
<evidence type="ECO:0000256" key="9">
    <source>
        <dbReference type="ARBA" id="ARBA00048679"/>
    </source>
</evidence>